<feature type="compositionally biased region" description="Low complexity" evidence="2">
    <location>
        <begin position="1"/>
        <end position="23"/>
    </location>
</feature>
<feature type="coiled-coil region" evidence="1">
    <location>
        <begin position="114"/>
        <end position="340"/>
    </location>
</feature>
<sequence>MDDTSSSSSRSTSPRPTLSSSRHTTPDQIFEYPSSPQGVSGISPPHPLDASNIEVPLQQVATLIQAEGGPLGIFLTWLYDSRRNSDQAIAAEREKLVEYQKSEAIVQQSLRDARDLAQTRLDEERARADRNERERDATRAETAQLARTVHTIESQLADVIAETNEIQGQLDEGARQLADAERQCSKKEELLYATLHLLARTENEKNAISERLDAELRQRETAERDLAERRQSSDRQLTDLSTLRDRLNEEQSQRTTAEDQLHGQTDELARLRNELDEEKNRHSELELELDLVRGEAVEMDTLRSETNRLLENNQILANEAIELRRERHVLKRQIHGLQEQHGATANEIESVNEALRKERTTTTGLRSTISNLERYWNERNNEVQQLRAECEANAALRRERSAIGRENDTLQARCTVLDAKVAELKAAIDQVNNVRAKLPRHLGVIKYRGSRRKLAVVQSGPVIIHEAYSMSRVQPRGWIG</sequence>
<evidence type="ECO:0000256" key="1">
    <source>
        <dbReference type="SAM" id="Coils"/>
    </source>
</evidence>
<comment type="caution">
    <text evidence="3">The sequence shown here is derived from an EMBL/GenBank/DDBJ whole genome shotgun (WGS) entry which is preliminary data.</text>
</comment>
<reference evidence="3 4" key="1">
    <citation type="submission" date="2024-07" db="EMBL/GenBank/DDBJ databases">
        <title>Section-level genome sequencing and comparative genomics of Aspergillus sections Usti and Cavernicolus.</title>
        <authorList>
            <consortium name="Lawrence Berkeley National Laboratory"/>
            <person name="Nybo J.L."/>
            <person name="Vesth T.C."/>
            <person name="Theobald S."/>
            <person name="Frisvad J.C."/>
            <person name="Larsen T.O."/>
            <person name="Kjaerboelling I."/>
            <person name="Rothschild-Mancinelli K."/>
            <person name="Lyhne E.K."/>
            <person name="Kogle M.E."/>
            <person name="Barry K."/>
            <person name="Clum A."/>
            <person name="Na H."/>
            <person name="Ledsgaard L."/>
            <person name="Lin J."/>
            <person name="Lipzen A."/>
            <person name="Kuo A."/>
            <person name="Riley R."/>
            <person name="Mondo S."/>
            <person name="LaButti K."/>
            <person name="Haridas S."/>
            <person name="Pangalinan J."/>
            <person name="Salamov A.A."/>
            <person name="Simmons B.A."/>
            <person name="Magnuson J.K."/>
            <person name="Chen J."/>
            <person name="Drula E."/>
            <person name="Henrissat B."/>
            <person name="Wiebenga A."/>
            <person name="Lubbers R.J."/>
            <person name="Gomes A.C."/>
            <person name="Makela M.R."/>
            <person name="Stajich J."/>
            <person name="Grigoriev I.V."/>
            <person name="Mortensen U.H."/>
            <person name="De vries R.P."/>
            <person name="Baker S.E."/>
            <person name="Andersen M.R."/>
        </authorList>
    </citation>
    <scope>NUCLEOTIDE SEQUENCE [LARGE SCALE GENOMIC DNA]</scope>
    <source>
        <strain evidence="3 4">CBS 600.67</strain>
    </source>
</reference>
<evidence type="ECO:0000256" key="2">
    <source>
        <dbReference type="SAM" id="MobiDB-lite"/>
    </source>
</evidence>
<name>A0ABR4J0C4_9EURO</name>
<dbReference type="Proteomes" id="UP001610335">
    <property type="component" value="Unassembled WGS sequence"/>
</dbReference>
<protein>
    <submittedName>
        <fullName evidence="3">Uncharacterized protein</fullName>
    </submittedName>
</protein>
<feature type="coiled-coil region" evidence="1">
    <location>
        <begin position="393"/>
        <end position="437"/>
    </location>
</feature>
<evidence type="ECO:0000313" key="4">
    <source>
        <dbReference type="Proteomes" id="UP001610335"/>
    </source>
</evidence>
<evidence type="ECO:0000313" key="3">
    <source>
        <dbReference type="EMBL" id="KAL2832498.1"/>
    </source>
</evidence>
<keyword evidence="1" id="KW-0175">Coiled coil</keyword>
<dbReference type="Gene3D" id="1.10.287.1490">
    <property type="match status" value="1"/>
</dbReference>
<accession>A0ABR4J0C4</accession>
<proteinExistence type="predicted"/>
<feature type="region of interest" description="Disordered" evidence="2">
    <location>
        <begin position="1"/>
        <end position="47"/>
    </location>
</feature>
<organism evidence="3 4">
    <name type="scientific">Aspergillus cavernicola</name>
    <dbReference type="NCBI Taxonomy" id="176166"/>
    <lineage>
        <taxon>Eukaryota</taxon>
        <taxon>Fungi</taxon>
        <taxon>Dikarya</taxon>
        <taxon>Ascomycota</taxon>
        <taxon>Pezizomycotina</taxon>
        <taxon>Eurotiomycetes</taxon>
        <taxon>Eurotiomycetidae</taxon>
        <taxon>Eurotiales</taxon>
        <taxon>Aspergillaceae</taxon>
        <taxon>Aspergillus</taxon>
        <taxon>Aspergillus subgen. Nidulantes</taxon>
    </lineage>
</organism>
<keyword evidence="4" id="KW-1185">Reference proteome</keyword>
<gene>
    <name evidence="3" type="ORF">BDW59DRAFT_139342</name>
</gene>
<dbReference type="EMBL" id="JBFXLS010000006">
    <property type="protein sequence ID" value="KAL2832498.1"/>
    <property type="molecule type" value="Genomic_DNA"/>
</dbReference>